<dbReference type="RefSeq" id="WP_345399045.1">
    <property type="nucleotide sequence ID" value="NZ_BAABLA010000080.1"/>
</dbReference>
<dbReference type="EMBL" id="JBHSXX010000001">
    <property type="protein sequence ID" value="MFC6870867.1"/>
    <property type="molecule type" value="Genomic_DNA"/>
</dbReference>
<comment type="caution">
    <text evidence="2">The sequence shown here is derived from an EMBL/GenBank/DDBJ whole genome shotgun (WGS) entry which is preliminary data.</text>
</comment>
<keyword evidence="1" id="KW-0175">Coiled coil</keyword>
<evidence type="ECO:0000256" key="1">
    <source>
        <dbReference type="SAM" id="Coils"/>
    </source>
</evidence>
<dbReference type="Proteomes" id="UP001596337">
    <property type="component" value="Unassembled WGS sequence"/>
</dbReference>
<accession>A0ABW2C6E3</accession>
<protein>
    <recommendedName>
        <fullName evidence="4">Methyl-accepting chemotaxis protein</fullName>
    </recommendedName>
</protein>
<reference evidence="3" key="1">
    <citation type="journal article" date="2019" name="Int. J. Syst. Evol. Microbiol.">
        <title>The Global Catalogue of Microorganisms (GCM) 10K type strain sequencing project: providing services to taxonomists for standard genome sequencing and annotation.</title>
        <authorList>
            <consortium name="The Broad Institute Genomics Platform"/>
            <consortium name="The Broad Institute Genome Sequencing Center for Infectious Disease"/>
            <person name="Wu L."/>
            <person name="Ma J."/>
        </authorList>
    </citation>
    <scope>NUCLEOTIDE SEQUENCE [LARGE SCALE GENOMIC DNA]</scope>
    <source>
        <strain evidence="3">KCTC 32255</strain>
    </source>
</reference>
<name>A0ABW2C6E3_9PSEU</name>
<feature type="coiled-coil region" evidence="1">
    <location>
        <begin position="22"/>
        <end position="49"/>
    </location>
</feature>
<organism evidence="2 3">
    <name type="scientific">Haloechinothrix salitolerans</name>
    <dbReference type="NCBI Taxonomy" id="926830"/>
    <lineage>
        <taxon>Bacteria</taxon>
        <taxon>Bacillati</taxon>
        <taxon>Actinomycetota</taxon>
        <taxon>Actinomycetes</taxon>
        <taxon>Pseudonocardiales</taxon>
        <taxon>Pseudonocardiaceae</taxon>
        <taxon>Haloechinothrix</taxon>
    </lineage>
</organism>
<proteinExistence type="predicted"/>
<evidence type="ECO:0008006" key="4">
    <source>
        <dbReference type="Google" id="ProtNLM"/>
    </source>
</evidence>
<evidence type="ECO:0000313" key="2">
    <source>
        <dbReference type="EMBL" id="MFC6870867.1"/>
    </source>
</evidence>
<sequence length="174" mass="18491">MIFGRRSGPMRFVLAIVVVGVLALLAVTVARLNERLDNQEAANQETLRASQAIVSVNDRVTYRLRQLTELTKNADQALKETKGLEPLLVALQDAVAPAAAAIEKGREGGEASEAQLVKIEAVVNQVEGRTGALVKDAQAFGAQGVELLRIVRALVADIESALAATKRVNDSLPG</sequence>
<evidence type="ECO:0000313" key="3">
    <source>
        <dbReference type="Proteomes" id="UP001596337"/>
    </source>
</evidence>
<gene>
    <name evidence="2" type="ORF">ACFQGD_27440</name>
</gene>
<keyword evidence="3" id="KW-1185">Reference proteome</keyword>